<dbReference type="PANTHER" id="PTHR30404">
    <property type="entry name" value="N-ACETYLMURAMOYL-L-ALANINE AMIDASE"/>
    <property type="match status" value="1"/>
</dbReference>
<dbReference type="Gene3D" id="3.40.630.40">
    <property type="entry name" value="Zn-dependent exopeptidases"/>
    <property type="match status" value="1"/>
</dbReference>
<evidence type="ECO:0000259" key="5">
    <source>
        <dbReference type="SMART" id="SM00646"/>
    </source>
</evidence>
<dbReference type="Proteomes" id="UP000014634">
    <property type="component" value="Unassembled WGS sequence"/>
</dbReference>
<proteinExistence type="predicted"/>
<dbReference type="InterPro" id="IPR002508">
    <property type="entry name" value="MurNAc-LAA_cat"/>
</dbReference>
<evidence type="ECO:0000256" key="2">
    <source>
        <dbReference type="ARBA" id="ARBA00011901"/>
    </source>
</evidence>
<feature type="domain" description="MurNAc-LAA" evidence="5">
    <location>
        <begin position="189"/>
        <end position="335"/>
    </location>
</feature>
<evidence type="ECO:0000256" key="3">
    <source>
        <dbReference type="ARBA" id="ARBA00022801"/>
    </source>
</evidence>
<reference evidence="6 7" key="1">
    <citation type="submission" date="2013-04" db="EMBL/GenBank/DDBJ databases">
        <title>The Genome Sequence of Treponema medium ATCC 700293.</title>
        <authorList>
            <consortium name="The Broad Institute Genomics Platform"/>
            <person name="Earl A."/>
            <person name="Ward D."/>
            <person name="Feldgarden M."/>
            <person name="Gevers D."/>
            <person name="Leonetti C."/>
            <person name="Blanton J.M."/>
            <person name="Dewhirst F.E."/>
            <person name="Izard J."/>
            <person name="Walker B."/>
            <person name="Young S."/>
            <person name="Zeng Q."/>
            <person name="Gargeya S."/>
            <person name="Fitzgerald M."/>
            <person name="Haas B."/>
            <person name="Abouelleil A."/>
            <person name="Allen A.W."/>
            <person name="Alvarado L."/>
            <person name="Arachchi H.M."/>
            <person name="Berlin A.M."/>
            <person name="Chapman S.B."/>
            <person name="Gainer-Dewar J."/>
            <person name="Goldberg J."/>
            <person name="Griggs A."/>
            <person name="Gujja S."/>
            <person name="Hansen M."/>
            <person name="Howarth C."/>
            <person name="Imamovic A."/>
            <person name="Ireland A."/>
            <person name="Larimer J."/>
            <person name="McCowan C."/>
            <person name="Murphy C."/>
            <person name="Pearson M."/>
            <person name="Poon T.W."/>
            <person name="Priest M."/>
            <person name="Roberts A."/>
            <person name="Saif S."/>
            <person name="Shea T."/>
            <person name="Sisk P."/>
            <person name="Sykes S."/>
            <person name="Wortman J."/>
            <person name="Nusbaum C."/>
            <person name="Birren B."/>
        </authorList>
    </citation>
    <scope>NUCLEOTIDE SEQUENCE [LARGE SCALE GENOMIC DNA]</scope>
    <source>
        <strain evidence="6 7">ATCC 700293</strain>
    </source>
</reference>
<evidence type="ECO:0000256" key="1">
    <source>
        <dbReference type="ARBA" id="ARBA00001561"/>
    </source>
</evidence>
<organism evidence="6 7">
    <name type="scientific">Treponema medium ATCC 700293</name>
    <dbReference type="NCBI Taxonomy" id="1125700"/>
    <lineage>
        <taxon>Bacteria</taxon>
        <taxon>Pseudomonadati</taxon>
        <taxon>Spirochaetota</taxon>
        <taxon>Spirochaetia</taxon>
        <taxon>Spirochaetales</taxon>
        <taxon>Treponemataceae</taxon>
        <taxon>Treponema</taxon>
    </lineage>
</organism>
<keyword evidence="3" id="KW-0378">Hydrolase</keyword>
<dbReference type="EMBL" id="ATFE01000014">
    <property type="protein sequence ID" value="EPF27975.1"/>
    <property type="molecule type" value="Genomic_DNA"/>
</dbReference>
<dbReference type="InterPro" id="IPR050695">
    <property type="entry name" value="N-acetylmuramoyl_amidase_3"/>
</dbReference>
<evidence type="ECO:0000313" key="6">
    <source>
        <dbReference type="EMBL" id="EPF27975.1"/>
    </source>
</evidence>
<dbReference type="InterPro" id="IPR036582">
    <property type="entry name" value="Mao_N_sf"/>
</dbReference>
<dbReference type="AlphaFoldDB" id="A0AA87TE82"/>
<comment type="caution">
    <text evidence="6">The sequence shown here is derived from an EMBL/GenBank/DDBJ whole genome shotgun (WGS) entry which is preliminary data.</text>
</comment>
<dbReference type="SMART" id="SM00646">
    <property type="entry name" value="Ami_3"/>
    <property type="match status" value="1"/>
</dbReference>
<dbReference type="PANTHER" id="PTHR30404:SF0">
    <property type="entry name" value="N-ACETYLMURAMOYL-L-ALANINE AMIDASE AMIC"/>
    <property type="match status" value="1"/>
</dbReference>
<dbReference type="GO" id="GO:0008745">
    <property type="term" value="F:N-acetylmuramoyl-L-alanine amidase activity"/>
    <property type="evidence" value="ECO:0007669"/>
    <property type="project" value="UniProtKB-EC"/>
</dbReference>
<dbReference type="SUPFAM" id="SSF53187">
    <property type="entry name" value="Zn-dependent exopeptidases"/>
    <property type="match status" value="1"/>
</dbReference>
<accession>A0AA87TE82</accession>
<name>A0AA87TE82_TREMD</name>
<feature type="chain" id="PRO_5041654586" description="N-acetylmuramoyl-L-alanine amidase" evidence="4">
    <location>
        <begin position="28"/>
        <end position="344"/>
    </location>
</feature>
<dbReference type="SUPFAM" id="SSF55383">
    <property type="entry name" value="Copper amine oxidase, domain N"/>
    <property type="match status" value="1"/>
</dbReference>
<keyword evidence="4" id="KW-0732">Signal</keyword>
<gene>
    <name evidence="6" type="ORF">HMPREF9195_02106</name>
</gene>
<protein>
    <recommendedName>
        <fullName evidence="2">N-acetylmuramoyl-L-alanine amidase</fullName>
        <ecNumber evidence="2">3.5.1.28</ecNumber>
    </recommendedName>
</protein>
<comment type="catalytic activity">
    <reaction evidence="1">
        <text>Hydrolyzes the link between N-acetylmuramoyl residues and L-amino acid residues in certain cell-wall glycopeptides.</text>
        <dbReference type="EC" id="3.5.1.28"/>
    </reaction>
</comment>
<evidence type="ECO:0000256" key="4">
    <source>
        <dbReference type="SAM" id="SignalP"/>
    </source>
</evidence>
<dbReference type="GO" id="GO:0009253">
    <property type="term" value="P:peptidoglycan catabolic process"/>
    <property type="evidence" value="ECO:0007669"/>
    <property type="project" value="InterPro"/>
</dbReference>
<evidence type="ECO:0000313" key="7">
    <source>
        <dbReference type="Proteomes" id="UP000014634"/>
    </source>
</evidence>
<dbReference type="Pfam" id="PF01520">
    <property type="entry name" value="Amidase_3"/>
    <property type="match status" value="1"/>
</dbReference>
<dbReference type="GO" id="GO:0030288">
    <property type="term" value="C:outer membrane-bounded periplasmic space"/>
    <property type="evidence" value="ECO:0007669"/>
    <property type="project" value="TreeGrafter"/>
</dbReference>
<feature type="signal peptide" evidence="4">
    <location>
        <begin position="1"/>
        <end position="27"/>
    </location>
</feature>
<sequence length="344" mass="38319">MTAKRHNSILFIAGIFLFLSGIAPAFAAEKTVSALDAAKTLGADVTWDPLSQEIMFTVGDHTAQCRIGTPLVFFDYRETVIAQAPLMGTNAQPQLPAVLFTQLEDFFKQFDTGSFFRVGAILIDPGHGGKDPGTIGSYIENGKTIPVYEKNIALTVSLSLYDMLRKSYPDKKILLTRSGDTYPSLEERVEMANKVPLKKNEAILYISIHANASPFNKAPYGFEIWYLPTDYRRDLIDKNATSKEIAHILNIMLEEEFSTESILIAKNISDGLEAQIGKESKNRGLKEKEWFVVRNAKMPSVLIELGFVTNPEEAKRLNTPSYLQKCAQGIYNGLTAFISRFEGQ</sequence>
<dbReference type="EC" id="3.5.1.28" evidence="2"/>
<dbReference type="RefSeq" id="WP_016524033.1">
    <property type="nucleotide sequence ID" value="NZ_KE332517.1"/>
</dbReference>
<dbReference type="CDD" id="cd02696">
    <property type="entry name" value="MurNAc-LAA"/>
    <property type="match status" value="1"/>
</dbReference>